<dbReference type="GO" id="GO:0016787">
    <property type="term" value="F:hydrolase activity"/>
    <property type="evidence" value="ECO:0007669"/>
    <property type="project" value="UniProtKB-KW"/>
</dbReference>
<keyword evidence="5 10" id="KW-0067">ATP-binding</keyword>
<dbReference type="InterPro" id="IPR000212">
    <property type="entry name" value="DNA_helicase_UvrD/REP"/>
</dbReference>
<comment type="similarity">
    <text evidence="1 11">Belongs to the helicase family. UvrD subfamily.</text>
</comment>
<feature type="compositionally biased region" description="Basic and acidic residues" evidence="12">
    <location>
        <begin position="17"/>
        <end position="33"/>
    </location>
</feature>
<evidence type="ECO:0000256" key="6">
    <source>
        <dbReference type="ARBA" id="ARBA00023125"/>
    </source>
</evidence>
<keyword evidence="16" id="KW-1185">Reference proteome</keyword>
<protein>
    <recommendedName>
        <fullName evidence="11">ATP-dependent DNA helicase</fullName>
        <ecNumber evidence="11">5.6.2.4</ecNumber>
    </recommendedName>
</protein>
<evidence type="ECO:0000259" key="13">
    <source>
        <dbReference type="PROSITE" id="PS51198"/>
    </source>
</evidence>
<evidence type="ECO:0000256" key="2">
    <source>
        <dbReference type="ARBA" id="ARBA00022741"/>
    </source>
</evidence>
<name>A0ABV1X643_9ACTN</name>
<dbReference type="PROSITE" id="PS51217">
    <property type="entry name" value="UVRD_HELICASE_CTER"/>
    <property type="match status" value="1"/>
</dbReference>
<keyword evidence="6 11" id="KW-0238">DNA-binding</keyword>
<dbReference type="InterPro" id="IPR013986">
    <property type="entry name" value="DExx_box_DNA_helicase_dom_sf"/>
</dbReference>
<evidence type="ECO:0000256" key="11">
    <source>
        <dbReference type="RuleBase" id="RU364053"/>
    </source>
</evidence>
<evidence type="ECO:0000256" key="5">
    <source>
        <dbReference type="ARBA" id="ARBA00022840"/>
    </source>
</evidence>
<evidence type="ECO:0000256" key="9">
    <source>
        <dbReference type="ARBA" id="ARBA00048988"/>
    </source>
</evidence>
<evidence type="ECO:0000313" key="15">
    <source>
        <dbReference type="EMBL" id="MER7184504.1"/>
    </source>
</evidence>
<dbReference type="InterPro" id="IPR014016">
    <property type="entry name" value="UvrD-like_ATP-bd"/>
</dbReference>
<dbReference type="Pfam" id="PF21196">
    <property type="entry name" value="PcrA_UvrD_tudor"/>
    <property type="match status" value="1"/>
</dbReference>
<dbReference type="Gene3D" id="1.10.486.10">
    <property type="entry name" value="PCRA, domain 4"/>
    <property type="match status" value="1"/>
</dbReference>
<reference evidence="15 16" key="1">
    <citation type="submission" date="2024-06" db="EMBL/GenBank/DDBJ databases">
        <title>The Natural Products Discovery Center: Release of the First 8490 Sequenced Strains for Exploring Actinobacteria Biosynthetic Diversity.</title>
        <authorList>
            <person name="Kalkreuter E."/>
            <person name="Kautsar S.A."/>
            <person name="Yang D."/>
            <person name="Bader C.D."/>
            <person name="Teijaro C.N."/>
            <person name="Fluegel L."/>
            <person name="Davis C.M."/>
            <person name="Simpson J.R."/>
            <person name="Lauterbach L."/>
            <person name="Steele A.D."/>
            <person name="Gui C."/>
            <person name="Meng S."/>
            <person name="Li G."/>
            <person name="Viehrig K."/>
            <person name="Ye F."/>
            <person name="Su P."/>
            <person name="Kiefer A.F."/>
            <person name="Nichols A."/>
            <person name="Cepeda A.J."/>
            <person name="Yan W."/>
            <person name="Fan B."/>
            <person name="Jiang Y."/>
            <person name="Adhikari A."/>
            <person name="Zheng C.-J."/>
            <person name="Schuster L."/>
            <person name="Cowan T.M."/>
            <person name="Smanski M.J."/>
            <person name="Chevrette M.G."/>
            <person name="De Carvalho L.P.S."/>
            <person name="Shen B."/>
        </authorList>
    </citation>
    <scope>NUCLEOTIDE SEQUENCE [LARGE SCALE GENOMIC DNA]</scope>
    <source>
        <strain evidence="15 16">NPDC000234</strain>
    </source>
</reference>
<organism evidence="15 16">
    <name type="scientific">Streptomyces hyaluromycini</name>
    <dbReference type="NCBI Taxonomy" id="1377993"/>
    <lineage>
        <taxon>Bacteria</taxon>
        <taxon>Bacillati</taxon>
        <taxon>Actinomycetota</taxon>
        <taxon>Actinomycetes</taxon>
        <taxon>Kitasatosporales</taxon>
        <taxon>Streptomycetaceae</taxon>
        <taxon>Streptomyces</taxon>
    </lineage>
</organism>
<dbReference type="CDD" id="cd17932">
    <property type="entry name" value="DEXQc_UvrD"/>
    <property type="match status" value="1"/>
</dbReference>
<dbReference type="SUPFAM" id="SSF52540">
    <property type="entry name" value="P-loop containing nucleoside triphosphate hydrolases"/>
    <property type="match status" value="1"/>
</dbReference>
<dbReference type="EC" id="5.6.2.4" evidence="11"/>
<dbReference type="Gene3D" id="1.10.10.160">
    <property type="match status" value="1"/>
</dbReference>
<evidence type="ECO:0000256" key="7">
    <source>
        <dbReference type="ARBA" id="ARBA00023235"/>
    </source>
</evidence>
<dbReference type="Pfam" id="PF00580">
    <property type="entry name" value="UvrD-helicase"/>
    <property type="match status" value="1"/>
</dbReference>
<feature type="region of interest" description="Disordered" evidence="12">
    <location>
        <begin position="1"/>
        <end position="43"/>
    </location>
</feature>
<evidence type="ECO:0000256" key="3">
    <source>
        <dbReference type="ARBA" id="ARBA00022801"/>
    </source>
</evidence>
<keyword evidence="3 10" id="KW-0378">Hydrolase</keyword>
<evidence type="ECO:0000256" key="10">
    <source>
        <dbReference type="PROSITE-ProRule" id="PRU00560"/>
    </source>
</evidence>
<accession>A0ABV1X643</accession>
<sequence length="821" mass="90302">MSSLFDDSFLANLQAPRGHDEEPPPPPEDEHAPESIPDDLFGGKFDVPPGRDAYYRDGAARPALDPAALLDGLNENQRAAVVHAGSPLLIVAGAGSGKTRVLTHRIAHLLGARQVHPGQILAITFTNKAAGEMKERVEHLVGPRANAMWVMTFHSACVRILRRESKKLGFTSSFSIYDAADSKRLMALVCRDLDLDPKRFPPKSFSAKISNLKNELIDEEDFAAQATDGFEKTLAQAYAMYQSRLREANALDFDDLIMTTVNLLRAFPDVAEHYRRRFRHVLVDEYQDTNHAQYALVRELVGTGEPELPPAELCVVGDADQSIYAFRGATIRNILQFEEDYPNATTILLEQNYRSTQTILSAANAVIERNESRRPKNLWTNAGAGAQITGYVADTEHDEAQFVAEEIDRLTDAGEAKAGDVAVFYRTNAQSRVFEEIFIRVGLPYKVVGGVRFYERKEVRDVLAYLRVLANPEDSVPLRRILNVPKRGIGDRAEAMIDALAQREKISFPQALKRVDEAYGMAARSTNAVKRFNTLMEDLRTVVESGAGPATVLEAIYERTGYLAELQNSTDPQDETRIENLQELASVALEFEQDSGEGEGEQPAGLAAFLERVALVADSDQIPDEDENGDGVITLMTLHTAKGLEFPVVFLTGMEDGVFPHMRALGQTKELEEERRLAYVGITRARERLYLTRSSMRSAWGQPSYNPPSRFLEEIPGAYLEWKRTGAMAPVSTGPAAGVAASLSSTRSRSSASGASGFATRRSAEKPVVSVAVGDRVTHDQFGLGTVVAVKGTGGNAEATIDFGDTKPKRLLLRYAPVEKL</sequence>
<feature type="domain" description="UvrD-like helicase C-terminal" evidence="14">
    <location>
        <begin position="357"/>
        <end position="643"/>
    </location>
</feature>
<gene>
    <name evidence="15" type="primary">pcrA</name>
    <name evidence="15" type="ORF">ABT404_34435</name>
</gene>
<dbReference type="Pfam" id="PF13361">
    <property type="entry name" value="UvrD_C"/>
    <property type="match status" value="1"/>
</dbReference>
<keyword evidence="7" id="KW-0413">Isomerase</keyword>
<dbReference type="CDD" id="cd18807">
    <property type="entry name" value="SF1_C_UvrD"/>
    <property type="match status" value="1"/>
</dbReference>
<evidence type="ECO:0000256" key="12">
    <source>
        <dbReference type="SAM" id="MobiDB-lite"/>
    </source>
</evidence>
<keyword evidence="2 10" id="KW-0547">Nucleotide-binding</keyword>
<comment type="catalytic activity">
    <reaction evidence="8">
        <text>Couples ATP hydrolysis with the unwinding of duplex DNA by translocating in the 3'-5' direction.</text>
        <dbReference type="EC" id="5.6.2.4"/>
    </reaction>
</comment>
<comment type="caution">
    <text evidence="15">The sequence shown here is derived from an EMBL/GenBank/DDBJ whole genome shotgun (WGS) entry which is preliminary data.</text>
</comment>
<evidence type="ECO:0000256" key="4">
    <source>
        <dbReference type="ARBA" id="ARBA00022806"/>
    </source>
</evidence>
<dbReference type="Gene3D" id="3.40.50.300">
    <property type="entry name" value="P-loop containing nucleotide triphosphate hydrolases"/>
    <property type="match status" value="2"/>
</dbReference>
<proteinExistence type="inferred from homology"/>
<dbReference type="EMBL" id="JBEPEK010000339">
    <property type="protein sequence ID" value="MER7184504.1"/>
    <property type="molecule type" value="Genomic_DNA"/>
</dbReference>
<dbReference type="NCBIfam" id="TIGR01073">
    <property type="entry name" value="pcrA"/>
    <property type="match status" value="1"/>
</dbReference>
<dbReference type="Proteomes" id="UP001474181">
    <property type="component" value="Unassembled WGS sequence"/>
</dbReference>
<dbReference type="PROSITE" id="PS51198">
    <property type="entry name" value="UVRD_HELICASE_ATP_BIND"/>
    <property type="match status" value="1"/>
</dbReference>
<evidence type="ECO:0000259" key="14">
    <source>
        <dbReference type="PROSITE" id="PS51217"/>
    </source>
</evidence>
<dbReference type="InterPro" id="IPR014017">
    <property type="entry name" value="DNA_helicase_UvrD-like_C"/>
</dbReference>
<feature type="binding site" evidence="10">
    <location>
        <begin position="92"/>
        <end position="99"/>
    </location>
    <ligand>
        <name>ATP</name>
        <dbReference type="ChEBI" id="CHEBI:30616"/>
    </ligand>
</feature>
<dbReference type="InterPro" id="IPR005751">
    <property type="entry name" value="ATP-dep_DNA_helicase_PcrA"/>
</dbReference>
<dbReference type="GO" id="GO:0003678">
    <property type="term" value="F:DNA helicase activity"/>
    <property type="evidence" value="ECO:0007669"/>
    <property type="project" value="UniProtKB-EC"/>
</dbReference>
<dbReference type="InterPro" id="IPR027417">
    <property type="entry name" value="P-loop_NTPase"/>
</dbReference>
<feature type="domain" description="UvrD-like helicase ATP-binding" evidence="13">
    <location>
        <begin position="71"/>
        <end position="356"/>
    </location>
</feature>
<dbReference type="RefSeq" id="WP_350786686.1">
    <property type="nucleotide sequence ID" value="NZ_JBEPEK010000339.1"/>
</dbReference>
<dbReference type="PANTHER" id="PTHR11070:SF2">
    <property type="entry name" value="ATP-DEPENDENT DNA HELICASE SRS2"/>
    <property type="match status" value="1"/>
</dbReference>
<evidence type="ECO:0000256" key="1">
    <source>
        <dbReference type="ARBA" id="ARBA00009922"/>
    </source>
</evidence>
<dbReference type="PANTHER" id="PTHR11070">
    <property type="entry name" value="UVRD / RECB / PCRA DNA HELICASE FAMILY MEMBER"/>
    <property type="match status" value="1"/>
</dbReference>
<keyword evidence="4 10" id="KW-0347">Helicase</keyword>
<evidence type="ECO:0000256" key="8">
    <source>
        <dbReference type="ARBA" id="ARBA00034617"/>
    </source>
</evidence>
<comment type="catalytic activity">
    <reaction evidence="9 11">
        <text>ATP + H2O = ADP + phosphate + H(+)</text>
        <dbReference type="Rhea" id="RHEA:13065"/>
        <dbReference type="ChEBI" id="CHEBI:15377"/>
        <dbReference type="ChEBI" id="CHEBI:15378"/>
        <dbReference type="ChEBI" id="CHEBI:30616"/>
        <dbReference type="ChEBI" id="CHEBI:43474"/>
        <dbReference type="ChEBI" id="CHEBI:456216"/>
        <dbReference type="EC" id="5.6.2.4"/>
    </reaction>
</comment>
<evidence type="ECO:0000313" key="16">
    <source>
        <dbReference type="Proteomes" id="UP001474181"/>
    </source>
</evidence>